<keyword evidence="3" id="KW-1185">Reference proteome</keyword>
<feature type="region of interest" description="Disordered" evidence="1">
    <location>
        <begin position="97"/>
        <end position="162"/>
    </location>
</feature>
<feature type="compositionally biased region" description="Polar residues" evidence="1">
    <location>
        <begin position="246"/>
        <end position="257"/>
    </location>
</feature>
<dbReference type="eggNOG" id="ENOG502RZS1">
    <property type="taxonomic scope" value="Eukaryota"/>
</dbReference>
<sequence length="894" mass="100609">MSLTRLTPPAAELREPTGPPPPPDRDSHPPTKPPPDPDSHPPTKRPRLGEPDWASEAGWRLPVVPRLSEVEKEWALSPRPFRALLLSPDVIFANSGGKQTGHGGCQNSPCEMNAGLQSPPSQSLHSGSRASRRFSGAGLCDGAAVRGPRGDGSHAEGGQLRPHMSLRHIQGLANEAGRRYAVPGGGNRQEDSSDRKLTGNLSRGLTFDEEPKPTSHEVEDRCQAGSVTQPNKKESNMAAASMLKTPRSQNQPGTSITEPGFCRESSAGPLPKGPTDFKSTLSPVHLKQRTKKKGDKNETYVTGFTDIDWPPNRLTVKRRKLLDDTEMVDAEALFPESGDSGARSASEHRVCVRGENAISFRCDHYRGVESDVRDPGANFTLSLHSAAWEEAGASLDGHIATRLGKRDNMKPMLEEKKLFKTEQVFKEFKKKPIDSFSMTIKNIVLMDFDDRNEISYKSKTCPEQVMNVKNWAQCGTNTVKIHVNSLPRFIQNNYEHINENFYEISMYNENVATERKQEHNKISSFNCKCIAEDIFNVRQQAIPANHCTKRAEQTNPMIVTQVQNFGSLLKSEIEAKRHDLILMEEENVIAQSLTYCHQVHKDVKIEKEEKNSFYSMDGIFSVQPVSLMSRKVNVEETKYVNQLNPADKKEYESILQESELANLKHFYPKNDSIECVKHQFEADLSIGNNECFQDLTAKCLPTEVVTIAKDFEMKSKFDLVLEELRMFHKISKENEILSTVETNNGQENYFRENNAVEAVKTKIKKDLKIGTVNKICESSLLCDAKAGPNMHKRHQSLFNWETEPRSREQEVPNAHSCLRTSEEDVLYSTSEEDCEKPSPKRPAFSSDEFKEERINYIVKGETETGLLSRQLILNIMEFFCQSIVYQFDSSTFDA</sequence>
<feature type="region of interest" description="Disordered" evidence="1">
    <location>
        <begin position="178"/>
        <end position="297"/>
    </location>
</feature>
<feature type="compositionally biased region" description="Low complexity" evidence="1">
    <location>
        <begin position="126"/>
        <end position="138"/>
    </location>
</feature>
<dbReference type="PANTHER" id="PTHR39229:SF1">
    <property type="entry name" value="RAD51-ASSOCIATED PROTEIN 2"/>
    <property type="match status" value="1"/>
</dbReference>
<name>L5LN46_MYODS</name>
<evidence type="ECO:0000313" key="2">
    <source>
        <dbReference type="EMBL" id="ELK27445.1"/>
    </source>
</evidence>
<feature type="compositionally biased region" description="Basic and acidic residues" evidence="1">
    <location>
        <begin position="188"/>
        <end position="197"/>
    </location>
</feature>
<gene>
    <name evidence="2" type="ORF">MDA_GLEAN10025634</name>
</gene>
<feature type="compositionally biased region" description="Polar residues" evidence="1">
    <location>
        <begin position="105"/>
        <end position="125"/>
    </location>
</feature>
<dbReference type="InterPro" id="IPR053355">
    <property type="entry name" value="RAD51-associated"/>
</dbReference>
<dbReference type="EMBL" id="KB110330">
    <property type="protein sequence ID" value="ELK27445.1"/>
    <property type="molecule type" value="Genomic_DNA"/>
</dbReference>
<reference evidence="3" key="1">
    <citation type="journal article" date="2013" name="Science">
        <title>Comparative analysis of bat genomes provides insight into the evolution of flight and immunity.</title>
        <authorList>
            <person name="Zhang G."/>
            <person name="Cowled C."/>
            <person name="Shi Z."/>
            <person name="Huang Z."/>
            <person name="Bishop-Lilly K.A."/>
            <person name="Fang X."/>
            <person name="Wynne J.W."/>
            <person name="Xiong Z."/>
            <person name="Baker M.L."/>
            <person name="Zhao W."/>
            <person name="Tachedjian M."/>
            <person name="Zhu Y."/>
            <person name="Zhou P."/>
            <person name="Jiang X."/>
            <person name="Ng J."/>
            <person name="Yang L."/>
            <person name="Wu L."/>
            <person name="Xiao J."/>
            <person name="Feng Y."/>
            <person name="Chen Y."/>
            <person name="Sun X."/>
            <person name="Zhang Y."/>
            <person name="Marsh G.A."/>
            <person name="Crameri G."/>
            <person name="Broder C.C."/>
            <person name="Frey K.G."/>
            <person name="Wang L.F."/>
            <person name="Wang J."/>
        </authorList>
    </citation>
    <scope>NUCLEOTIDE SEQUENCE [LARGE SCALE GENOMIC DNA]</scope>
</reference>
<dbReference type="PANTHER" id="PTHR39229">
    <property type="entry name" value="MCG1037962"/>
    <property type="match status" value="1"/>
</dbReference>
<dbReference type="Proteomes" id="UP000010556">
    <property type="component" value="Unassembled WGS sequence"/>
</dbReference>
<feature type="compositionally biased region" description="Basic and acidic residues" evidence="1">
    <location>
        <begin position="23"/>
        <end position="41"/>
    </location>
</feature>
<organism evidence="2 3">
    <name type="scientific">Myotis davidii</name>
    <name type="common">David's myotis</name>
    <dbReference type="NCBI Taxonomy" id="225400"/>
    <lineage>
        <taxon>Eukaryota</taxon>
        <taxon>Metazoa</taxon>
        <taxon>Chordata</taxon>
        <taxon>Craniata</taxon>
        <taxon>Vertebrata</taxon>
        <taxon>Euteleostomi</taxon>
        <taxon>Mammalia</taxon>
        <taxon>Eutheria</taxon>
        <taxon>Laurasiatheria</taxon>
        <taxon>Chiroptera</taxon>
        <taxon>Yangochiroptera</taxon>
        <taxon>Vespertilionidae</taxon>
        <taxon>Myotis</taxon>
    </lineage>
</organism>
<evidence type="ECO:0000313" key="3">
    <source>
        <dbReference type="Proteomes" id="UP000010556"/>
    </source>
</evidence>
<feature type="region of interest" description="Disordered" evidence="1">
    <location>
        <begin position="1"/>
        <end position="61"/>
    </location>
</feature>
<feature type="compositionally biased region" description="Basic and acidic residues" evidence="1">
    <location>
        <begin position="209"/>
        <end position="222"/>
    </location>
</feature>
<proteinExistence type="predicted"/>
<dbReference type="GO" id="GO:0032991">
    <property type="term" value="C:protein-containing complex"/>
    <property type="evidence" value="ECO:0007669"/>
    <property type="project" value="TreeGrafter"/>
</dbReference>
<dbReference type="AlphaFoldDB" id="L5LN46"/>
<protein>
    <submittedName>
        <fullName evidence="2">RAD51-associated protein 2</fullName>
    </submittedName>
</protein>
<accession>L5LN46</accession>
<evidence type="ECO:0000256" key="1">
    <source>
        <dbReference type="SAM" id="MobiDB-lite"/>
    </source>
</evidence>